<dbReference type="PANTHER" id="PTHR30349">
    <property type="entry name" value="PHAGE INTEGRASE-RELATED"/>
    <property type="match status" value="1"/>
</dbReference>
<dbReference type="InterPro" id="IPR002104">
    <property type="entry name" value="Integrase_catalytic"/>
</dbReference>
<evidence type="ECO:0000256" key="2">
    <source>
        <dbReference type="ARBA" id="ARBA00023125"/>
    </source>
</evidence>
<dbReference type="Gene3D" id="1.10.443.10">
    <property type="entry name" value="Intergrase catalytic core"/>
    <property type="match status" value="1"/>
</dbReference>
<evidence type="ECO:0000259" key="6">
    <source>
        <dbReference type="PROSITE" id="PS51900"/>
    </source>
</evidence>
<dbReference type="Gene3D" id="1.10.150.130">
    <property type="match status" value="1"/>
</dbReference>
<evidence type="ECO:0000256" key="4">
    <source>
        <dbReference type="PROSITE-ProRule" id="PRU01248"/>
    </source>
</evidence>
<dbReference type="PROSITE" id="PS51898">
    <property type="entry name" value="TYR_RECOMBINASE"/>
    <property type="match status" value="1"/>
</dbReference>
<evidence type="ECO:0000313" key="8">
    <source>
        <dbReference type="Proteomes" id="UP001594351"/>
    </source>
</evidence>
<protein>
    <submittedName>
        <fullName evidence="7">Tyrosine-type recombinase/integrase</fullName>
    </submittedName>
</protein>
<dbReference type="SUPFAM" id="SSF56349">
    <property type="entry name" value="DNA breaking-rejoining enzymes"/>
    <property type="match status" value="1"/>
</dbReference>
<evidence type="ECO:0000256" key="3">
    <source>
        <dbReference type="ARBA" id="ARBA00023172"/>
    </source>
</evidence>
<dbReference type="InterPro" id="IPR004107">
    <property type="entry name" value="Integrase_SAM-like_N"/>
</dbReference>
<feature type="domain" description="Tyr recombinase" evidence="5">
    <location>
        <begin position="105"/>
        <end position="293"/>
    </location>
</feature>
<reference evidence="7 8" key="1">
    <citation type="submission" date="2024-09" db="EMBL/GenBank/DDBJ databases">
        <title>Laminarin stimulates single cell rates of sulfate reduction while oxygen inhibits transcriptomic activity in coastal marine sediment.</title>
        <authorList>
            <person name="Lindsay M."/>
            <person name="Orcutt B."/>
            <person name="Emerson D."/>
            <person name="Stepanauskas R."/>
            <person name="D'Angelo T."/>
        </authorList>
    </citation>
    <scope>NUCLEOTIDE SEQUENCE [LARGE SCALE GENOMIC DNA]</scope>
    <source>
        <strain evidence="7">SAG AM-311-K15</strain>
    </source>
</reference>
<dbReference type="InterPro" id="IPR013762">
    <property type="entry name" value="Integrase-like_cat_sf"/>
</dbReference>
<dbReference type="InterPro" id="IPR050090">
    <property type="entry name" value="Tyrosine_recombinase_XerCD"/>
</dbReference>
<evidence type="ECO:0000259" key="5">
    <source>
        <dbReference type="PROSITE" id="PS51898"/>
    </source>
</evidence>
<sequence>MLSEYSKYAIKYRDLSTETIARHENYLNRFFQWLATSLTSDQISTLNPNIIHRFVTAYAHDYGPGSQRWMFGTLRSFLRFLKHHRYAVEDFSYIVPVVRRAKLAQVPPILDDESIELLLDRIDRSTSVGIRDYSIIQLLSTYGIRGIQTRCLKLQDINWRKSQIHFPAVKGGNPIVQYLTDEVGNSLLDYLRHSRPHNTSYCEVFLTCTKPYHPFRSSRAFSSIIARRLKRHAINVPAKASRGSHIFRHAFASRMLRHGESFKHIADMLGHRNLNSTMIYAKVDFQMLREATLEWPRVNS</sequence>
<dbReference type="Pfam" id="PF00589">
    <property type="entry name" value="Phage_integrase"/>
    <property type="match status" value="1"/>
</dbReference>
<feature type="domain" description="Core-binding (CB)" evidence="6">
    <location>
        <begin position="1"/>
        <end position="82"/>
    </location>
</feature>
<dbReference type="PANTHER" id="PTHR30349:SF81">
    <property type="entry name" value="TYROSINE RECOMBINASE XERC"/>
    <property type="match status" value="1"/>
</dbReference>
<evidence type="ECO:0000313" key="7">
    <source>
        <dbReference type="EMBL" id="MFC1853286.1"/>
    </source>
</evidence>
<name>A0ABV6Z4B7_UNCC1</name>
<evidence type="ECO:0000256" key="1">
    <source>
        <dbReference type="ARBA" id="ARBA00022908"/>
    </source>
</evidence>
<dbReference type="InterPro" id="IPR011010">
    <property type="entry name" value="DNA_brk_join_enz"/>
</dbReference>
<keyword evidence="1" id="KW-0229">DNA integration</keyword>
<proteinExistence type="predicted"/>
<dbReference type="InterPro" id="IPR044068">
    <property type="entry name" value="CB"/>
</dbReference>
<dbReference type="PROSITE" id="PS51900">
    <property type="entry name" value="CB"/>
    <property type="match status" value="1"/>
</dbReference>
<comment type="caution">
    <text evidence="7">The sequence shown here is derived from an EMBL/GenBank/DDBJ whole genome shotgun (WGS) entry which is preliminary data.</text>
</comment>
<dbReference type="InterPro" id="IPR010998">
    <property type="entry name" value="Integrase_recombinase_N"/>
</dbReference>
<gene>
    <name evidence="7" type="ORF">ACFL27_24065</name>
</gene>
<keyword evidence="2 4" id="KW-0238">DNA-binding</keyword>
<dbReference type="EMBL" id="JBHPBY010000464">
    <property type="protein sequence ID" value="MFC1853286.1"/>
    <property type="molecule type" value="Genomic_DNA"/>
</dbReference>
<organism evidence="7 8">
    <name type="scientific">candidate division CSSED10-310 bacterium</name>
    <dbReference type="NCBI Taxonomy" id="2855610"/>
    <lineage>
        <taxon>Bacteria</taxon>
        <taxon>Bacteria division CSSED10-310</taxon>
    </lineage>
</organism>
<accession>A0ABV6Z4B7</accession>
<dbReference type="Pfam" id="PF02899">
    <property type="entry name" value="Phage_int_SAM_1"/>
    <property type="match status" value="1"/>
</dbReference>
<keyword evidence="8" id="KW-1185">Reference proteome</keyword>
<dbReference type="Proteomes" id="UP001594351">
    <property type="component" value="Unassembled WGS sequence"/>
</dbReference>
<keyword evidence="3" id="KW-0233">DNA recombination</keyword>